<gene>
    <name evidence="9" type="primary">cobD</name>
    <name evidence="10" type="ORF">FHX37_2387</name>
</gene>
<comment type="similarity">
    <text evidence="3 9">Belongs to the CobD/CbiB family.</text>
</comment>
<evidence type="ECO:0000256" key="3">
    <source>
        <dbReference type="ARBA" id="ARBA00006263"/>
    </source>
</evidence>
<dbReference type="AlphaFoldDB" id="A0A543NKU4"/>
<keyword evidence="4 9" id="KW-1003">Cell membrane</keyword>
<keyword evidence="8 9" id="KW-0472">Membrane</keyword>
<sequence>MCRGSTVDLVITPHRRQRVRGIARGLLIGTVLDRFVPEPRRGHPVALYGTVAAALERRMYRDSRRRGAAFAALAAAPVAAAGAAAQRAAPARAQAALTGAVTWSVVGGAALEREAELIAADLEAGDLASARQRLPHLCGRDPESLDEKGIARAVVESVAENTSDAVVAPLVWGALLGIPGLAGYRAVNTLDAMVGHRSPRYERFGWACARLDDVANWLPARATAVLAALSAPVVSGSPLRAWRSFLRDGRHHPSPNAGWCEAAFAGALDKRLGGRNMYGSRVDERPELGEGGPPDAGDIRRAVRLARTVNTAAAVLAAAAAVRLSPGQRSGSAEAGAV</sequence>
<keyword evidence="5 9" id="KW-0169">Cobalamin biosynthesis</keyword>
<accession>A0A543NKU4</accession>
<comment type="caution">
    <text evidence="9">Lacks conserved residue(s) required for the propagation of feature annotation.</text>
</comment>
<dbReference type="NCBIfam" id="NF002276">
    <property type="entry name" value="PRK01209.1-4"/>
    <property type="match status" value="1"/>
</dbReference>
<keyword evidence="7 9" id="KW-1133">Transmembrane helix</keyword>
<evidence type="ECO:0000256" key="7">
    <source>
        <dbReference type="ARBA" id="ARBA00022989"/>
    </source>
</evidence>
<comment type="pathway">
    <text evidence="2 9">Cofactor biosynthesis; adenosylcobalamin biosynthesis.</text>
</comment>
<name>A0A543NKU4_9ACTN</name>
<organism evidence="10 11">
    <name type="scientific">Haloactinospora alba</name>
    <dbReference type="NCBI Taxonomy" id="405555"/>
    <lineage>
        <taxon>Bacteria</taxon>
        <taxon>Bacillati</taxon>
        <taxon>Actinomycetota</taxon>
        <taxon>Actinomycetes</taxon>
        <taxon>Streptosporangiales</taxon>
        <taxon>Nocardiopsidaceae</taxon>
        <taxon>Haloactinospora</taxon>
    </lineage>
</organism>
<dbReference type="InterPro" id="IPR004485">
    <property type="entry name" value="Cobalamin_biosynth_CobD/CbiB"/>
</dbReference>
<evidence type="ECO:0000256" key="6">
    <source>
        <dbReference type="ARBA" id="ARBA00022692"/>
    </source>
</evidence>
<evidence type="ECO:0000256" key="2">
    <source>
        <dbReference type="ARBA" id="ARBA00004953"/>
    </source>
</evidence>
<dbReference type="NCBIfam" id="TIGR00380">
    <property type="entry name" value="cobal_cbiB"/>
    <property type="match status" value="1"/>
</dbReference>
<feature type="transmembrane region" description="Helical" evidence="9">
    <location>
        <begin position="67"/>
        <end position="85"/>
    </location>
</feature>
<reference evidence="10 11" key="1">
    <citation type="submission" date="2019-06" db="EMBL/GenBank/DDBJ databases">
        <title>Sequencing the genomes of 1000 actinobacteria strains.</title>
        <authorList>
            <person name="Klenk H.-P."/>
        </authorList>
    </citation>
    <scope>NUCLEOTIDE SEQUENCE [LARGE SCALE GENOMIC DNA]</scope>
    <source>
        <strain evidence="10 11">DSM 45015</strain>
    </source>
</reference>
<dbReference type="GO" id="GO:0048472">
    <property type="term" value="F:threonine-phosphate decarboxylase activity"/>
    <property type="evidence" value="ECO:0007669"/>
    <property type="project" value="InterPro"/>
</dbReference>
<dbReference type="GO" id="GO:0015420">
    <property type="term" value="F:ABC-type vitamin B12 transporter activity"/>
    <property type="evidence" value="ECO:0007669"/>
    <property type="project" value="UniProtKB-UniRule"/>
</dbReference>
<dbReference type="HAMAP" id="MF_00024">
    <property type="entry name" value="CobD_CbiB"/>
    <property type="match status" value="1"/>
</dbReference>
<protein>
    <recommendedName>
        <fullName evidence="9">Cobalamin biosynthesis protein CobD</fullName>
    </recommendedName>
</protein>
<evidence type="ECO:0000256" key="4">
    <source>
        <dbReference type="ARBA" id="ARBA00022475"/>
    </source>
</evidence>
<comment type="caution">
    <text evidence="10">The sequence shown here is derived from an EMBL/GenBank/DDBJ whole genome shotgun (WGS) entry which is preliminary data.</text>
</comment>
<dbReference type="Proteomes" id="UP000317422">
    <property type="component" value="Unassembled WGS sequence"/>
</dbReference>
<keyword evidence="11" id="KW-1185">Reference proteome</keyword>
<dbReference type="GO" id="GO:0005886">
    <property type="term" value="C:plasma membrane"/>
    <property type="evidence" value="ECO:0007669"/>
    <property type="project" value="UniProtKB-SubCell"/>
</dbReference>
<evidence type="ECO:0000256" key="8">
    <source>
        <dbReference type="ARBA" id="ARBA00023136"/>
    </source>
</evidence>
<comment type="function">
    <text evidence="9">Converts cobyric acid to cobinamide by the addition of aminopropanol on the F carboxylic group.</text>
</comment>
<dbReference type="EMBL" id="VFQC01000001">
    <property type="protein sequence ID" value="TQN32430.1"/>
    <property type="molecule type" value="Genomic_DNA"/>
</dbReference>
<dbReference type="PANTHER" id="PTHR34308">
    <property type="entry name" value="COBALAMIN BIOSYNTHESIS PROTEIN CBIB"/>
    <property type="match status" value="1"/>
</dbReference>
<evidence type="ECO:0000313" key="10">
    <source>
        <dbReference type="EMBL" id="TQN32430.1"/>
    </source>
</evidence>
<evidence type="ECO:0000256" key="5">
    <source>
        <dbReference type="ARBA" id="ARBA00022573"/>
    </source>
</evidence>
<evidence type="ECO:0000313" key="11">
    <source>
        <dbReference type="Proteomes" id="UP000317422"/>
    </source>
</evidence>
<dbReference type="GO" id="GO:0009236">
    <property type="term" value="P:cobalamin biosynthetic process"/>
    <property type="evidence" value="ECO:0007669"/>
    <property type="project" value="UniProtKB-UniRule"/>
</dbReference>
<keyword evidence="6 9" id="KW-0812">Transmembrane</keyword>
<dbReference type="PANTHER" id="PTHR34308:SF1">
    <property type="entry name" value="COBALAMIN BIOSYNTHESIS PROTEIN CBIB"/>
    <property type="match status" value="1"/>
</dbReference>
<dbReference type="Pfam" id="PF03186">
    <property type="entry name" value="CobD_Cbib"/>
    <property type="match status" value="1"/>
</dbReference>
<proteinExistence type="inferred from homology"/>
<dbReference type="UniPathway" id="UPA00148"/>
<evidence type="ECO:0000256" key="1">
    <source>
        <dbReference type="ARBA" id="ARBA00004651"/>
    </source>
</evidence>
<evidence type="ECO:0000256" key="9">
    <source>
        <dbReference type="HAMAP-Rule" id="MF_00024"/>
    </source>
</evidence>
<comment type="subcellular location">
    <subcellularLocation>
        <location evidence="1 9">Cell membrane</location>
        <topology evidence="1 9">Multi-pass membrane protein</topology>
    </subcellularLocation>
</comment>